<name>D8MAR5_BLAHO</name>
<dbReference type="RefSeq" id="XP_012899202.1">
    <property type="nucleotide sequence ID" value="XM_013043748.1"/>
</dbReference>
<keyword evidence="2 3" id="KW-0067">ATP-binding</keyword>
<dbReference type="GO" id="GO:0005524">
    <property type="term" value="F:ATP binding"/>
    <property type="evidence" value="ECO:0007669"/>
    <property type="project" value="UniProtKB-KW"/>
</dbReference>
<dbReference type="AlphaFoldDB" id="D8MAR5"/>
<evidence type="ECO:0000256" key="3">
    <source>
        <dbReference type="RuleBase" id="RU003322"/>
    </source>
</evidence>
<keyword evidence="1 3" id="KW-0547">Nucleotide-binding</keyword>
<sequence>MSSECNYFGIDIGTATSCCYQWSNNDACVSNSYRPLTLSVVLLGKKTKVGEDAINSYRFDNQCLLYNVKRIIGRDVTEIPQNDKDHFPYKLGVREDRTAIILPQGNKANKSYIFPEDVYTEIVKSILPPNYDQLKGKKCVVVTVPEKFNAKQRAATINSVECLGFDEVRLFSEPCAAAFSYFHKEHIQNSQTFVVFDFGGSTLDIALIHFADHNFKVLAVGGHPYLGGIDIDNAIIDLIKEKFRITQKISPMLEWKLKLKSESIKKALAYSSQIVIRNTELFEDDLVPEAQITISKAELDRVIDPVLTSAVDMAYQEISTTAEFKRGEISMILLTGGTSQIQRLDRMVQERFPLCKISKIDQMSVARGACLQAHWEFCVSANNRSSVDLLMQPIGIRTTDGITEVLPSTTKIGEEVTVPFNFYPSYDYAQELLISLFQGDWERFEGQSNIGTIKINIPHPDRIDNVCITLILSYNKDCLLCFRALVNNQEVYYTTIHDRWHSTNPYYESQNKEVVNRLISDIRIHAEYSPDGKRIINEMLALQERRHNNQLSEIEYITGLRSLEQQVTSYLSTSIIVKK</sequence>
<dbReference type="InterPro" id="IPR013126">
    <property type="entry name" value="Hsp_70_fam"/>
</dbReference>
<dbReference type="InParanoid" id="D8MAR5"/>
<dbReference type="Gene3D" id="2.60.34.10">
    <property type="entry name" value="Substrate Binding Domain Of DNAk, Chain A, domain 1"/>
    <property type="match status" value="1"/>
</dbReference>
<dbReference type="EMBL" id="FN668690">
    <property type="protein sequence ID" value="CBK25154.2"/>
    <property type="molecule type" value="Genomic_DNA"/>
</dbReference>
<reference evidence="4" key="1">
    <citation type="submission" date="2010-02" db="EMBL/GenBank/DDBJ databases">
        <title>Sequencing and annotation of the Blastocystis hominis genome.</title>
        <authorList>
            <person name="Wincker P."/>
        </authorList>
    </citation>
    <scope>NUCLEOTIDE SEQUENCE</scope>
    <source>
        <strain evidence="4">Singapore isolate B</strain>
    </source>
</reference>
<evidence type="ECO:0008006" key="6">
    <source>
        <dbReference type="Google" id="ProtNLM"/>
    </source>
</evidence>
<gene>
    <name evidence="4" type="ORF">GSBLH_T00006879001</name>
</gene>
<protein>
    <recommendedName>
        <fullName evidence="6">Heat shock protein 70</fullName>
    </recommendedName>
</protein>
<comment type="similarity">
    <text evidence="3">Belongs to the heat shock protein 70 family.</text>
</comment>
<dbReference type="Pfam" id="PF00012">
    <property type="entry name" value="HSP70"/>
    <property type="match status" value="1"/>
</dbReference>
<evidence type="ECO:0000313" key="4">
    <source>
        <dbReference type="EMBL" id="CBK25154.2"/>
    </source>
</evidence>
<dbReference type="SUPFAM" id="SSF53067">
    <property type="entry name" value="Actin-like ATPase domain"/>
    <property type="match status" value="2"/>
</dbReference>
<dbReference type="Proteomes" id="UP000008312">
    <property type="component" value="Unassembled WGS sequence"/>
</dbReference>
<evidence type="ECO:0000256" key="2">
    <source>
        <dbReference type="ARBA" id="ARBA00022840"/>
    </source>
</evidence>
<dbReference type="GeneID" id="24923003"/>
<dbReference type="GO" id="GO:0140662">
    <property type="term" value="F:ATP-dependent protein folding chaperone"/>
    <property type="evidence" value="ECO:0007669"/>
    <property type="project" value="InterPro"/>
</dbReference>
<dbReference type="SUPFAM" id="SSF100920">
    <property type="entry name" value="Heat shock protein 70kD (HSP70), peptide-binding domain"/>
    <property type="match status" value="1"/>
</dbReference>
<dbReference type="InterPro" id="IPR043129">
    <property type="entry name" value="ATPase_NBD"/>
</dbReference>
<dbReference type="InterPro" id="IPR029047">
    <property type="entry name" value="HSP70_peptide-bd_sf"/>
</dbReference>
<proteinExistence type="inferred from homology"/>
<dbReference type="PRINTS" id="PR00301">
    <property type="entry name" value="HEATSHOCK70"/>
</dbReference>
<accession>D8MAR5</accession>
<dbReference type="CDD" id="cd24029">
    <property type="entry name" value="ASKHA_NBD_HSP70_DnaK_HscA_HscC"/>
    <property type="match status" value="1"/>
</dbReference>
<evidence type="ECO:0000313" key="5">
    <source>
        <dbReference type="Proteomes" id="UP000008312"/>
    </source>
</evidence>
<dbReference type="OrthoDB" id="28555at2759"/>
<dbReference type="Gene3D" id="3.30.420.40">
    <property type="match status" value="2"/>
</dbReference>
<keyword evidence="5" id="KW-1185">Reference proteome</keyword>
<organism evidence="4">
    <name type="scientific">Blastocystis hominis</name>
    <dbReference type="NCBI Taxonomy" id="12968"/>
    <lineage>
        <taxon>Eukaryota</taxon>
        <taxon>Sar</taxon>
        <taxon>Stramenopiles</taxon>
        <taxon>Bigyra</taxon>
        <taxon>Opalozoa</taxon>
        <taxon>Opalinata</taxon>
        <taxon>Blastocystidae</taxon>
        <taxon>Blastocystis</taxon>
    </lineage>
</organism>
<dbReference type="PANTHER" id="PTHR19375">
    <property type="entry name" value="HEAT SHOCK PROTEIN 70KDA"/>
    <property type="match status" value="1"/>
</dbReference>
<evidence type="ECO:0000256" key="1">
    <source>
        <dbReference type="ARBA" id="ARBA00022741"/>
    </source>
</evidence>
<dbReference type="Gene3D" id="3.90.640.10">
    <property type="entry name" value="Actin, Chain A, domain 4"/>
    <property type="match status" value="1"/>
</dbReference>